<protein>
    <submittedName>
        <fullName evidence="2">Uncharacterized protein</fullName>
    </submittedName>
</protein>
<dbReference type="EMBL" id="OV725077">
    <property type="protein sequence ID" value="CAH1390471.1"/>
    <property type="molecule type" value="Genomic_DNA"/>
</dbReference>
<sequence length="76" mass="8972">MPQDVIVLYNYYKTCHYERSCTCNNFFCTEPCLELESLQLIGFGEFSITRLFRLHRIGIPPSFLLHSSQRIILKLI</sequence>
<evidence type="ECO:0000313" key="2">
    <source>
        <dbReference type="EMBL" id="CAH1390471.1"/>
    </source>
</evidence>
<evidence type="ECO:0000256" key="1">
    <source>
        <dbReference type="PROSITE-ProRule" id="PRU10141"/>
    </source>
</evidence>
<feature type="binding site" evidence="1">
    <location>
        <position position="74"/>
    </location>
    <ligand>
        <name>ATP</name>
        <dbReference type="ChEBI" id="CHEBI:30616"/>
    </ligand>
</feature>
<accession>A0A9P0EAR8</accession>
<reference evidence="2" key="1">
    <citation type="submission" date="2022-01" db="EMBL/GenBank/DDBJ databases">
        <authorList>
            <person name="King R."/>
        </authorList>
    </citation>
    <scope>NUCLEOTIDE SEQUENCE</scope>
</reference>
<dbReference type="InterPro" id="IPR017441">
    <property type="entry name" value="Protein_kinase_ATP_BS"/>
</dbReference>
<dbReference type="AlphaFoldDB" id="A0A9P0EAR8"/>
<gene>
    <name evidence="2" type="ORF">NEZAVI_LOCUS1671</name>
</gene>
<proteinExistence type="predicted"/>
<name>A0A9P0EAR8_NEZVI</name>
<dbReference type="Proteomes" id="UP001152798">
    <property type="component" value="Chromosome 1"/>
</dbReference>
<keyword evidence="1" id="KW-0547">Nucleotide-binding</keyword>
<organism evidence="2 3">
    <name type="scientific">Nezara viridula</name>
    <name type="common">Southern green stink bug</name>
    <name type="synonym">Cimex viridulus</name>
    <dbReference type="NCBI Taxonomy" id="85310"/>
    <lineage>
        <taxon>Eukaryota</taxon>
        <taxon>Metazoa</taxon>
        <taxon>Ecdysozoa</taxon>
        <taxon>Arthropoda</taxon>
        <taxon>Hexapoda</taxon>
        <taxon>Insecta</taxon>
        <taxon>Pterygota</taxon>
        <taxon>Neoptera</taxon>
        <taxon>Paraneoptera</taxon>
        <taxon>Hemiptera</taxon>
        <taxon>Heteroptera</taxon>
        <taxon>Panheteroptera</taxon>
        <taxon>Pentatomomorpha</taxon>
        <taxon>Pentatomoidea</taxon>
        <taxon>Pentatomidae</taxon>
        <taxon>Pentatominae</taxon>
        <taxon>Nezara</taxon>
    </lineage>
</organism>
<evidence type="ECO:0000313" key="3">
    <source>
        <dbReference type="Proteomes" id="UP001152798"/>
    </source>
</evidence>
<dbReference type="GO" id="GO:0005524">
    <property type="term" value="F:ATP binding"/>
    <property type="evidence" value="ECO:0007669"/>
    <property type="project" value="UniProtKB-UniRule"/>
</dbReference>
<keyword evidence="1" id="KW-0067">ATP-binding</keyword>
<keyword evidence="3" id="KW-1185">Reference proteome</keyword>
<dbReference type="PROSITE" id="PS00107">
    <property type="entry name" value="PROTEIN_KINASE_ATP"/>
    <property type="match status" value="1"/>
</dbReference>